<evidence type="ECO:0000313" key="2">
    <source>
        <dbReference type="Proteomes" id="UP000000588"/>
    </source>
</evidence>
<name>Q7MVC1_PORGI</name>
<protein>
    <submittedName>
        <fullName evidence="1">Uncharacterized protein</fullName>
    </submittedName>
</protein>
<gene>
    <name evidence="1" type="ordered locus">PG_1152</name>
</gene>
<dbReference type="KEGG" id="pgi:PG_1152"/>
<keyword evidence="2" id="KW-1185">Reference proteome</keyword>
<proteinExistence type="predicted"/>
<accession>Q7MVC1</accession>
<dbReference type="AlphaFoldDB" id="Q7MVC1"/>
<evidence type="ECO:0000313" key="1">
    <source>
        <dbReference type="EMBL" id="AAQ66256.1"/>
    </source>
</evidence>
<dbReference type="Proteomes" id="UP000000588">
    <property type="component" value="Chromosome"/>
</dbReference>
<sequence length="90" mass="10752">MLKSNNNFNESFLTLFFIAYQLPFRASWRAGNFLLQLCLCLRKICGRACSCTRLFLTCGSHFFCSLWICPCYNLLRWHPWPYPYSSLWHL</sequence>
<dbReference type="EnsemblBacteria" id="AAQ66256">
    <property type="protein sequence ID" value="AAQ66256"/>
    <property type="gene ID" value="PG_1152"/>
</dbReference>
<dbReference type="EMBL" id="AE015924">
    <property type="protein sequence ID" value="AAQ66256.1"/>
    <property type="molecule type" value="Genomic_DNA"/>
</dbReference>
<reference evidence="1 2" key="1">
    <citation type="journal article" date="2003" name="J. Bacteriol.">
        <title>Complete genome sequence of the oral pathogenic bacterium Porphyromonas gingivalis strain W83.</title>
        <authorList>
            <person name="Nelson K."/>
            <person name="Fleishmann R."/>
            <person name="DeBoy R."/>
            <person name="Paulsen I."/>
            <person name="Fouts D."/>
            <person name="Eisen J."/>
            <person name="Daugherty S."/>
            <person name="Dodson R."/>
            <person name="Durkin A."/>
            <person name="Gwinn M."/>
            <person name="Haft D."/>
            <person name="Kolonay J."/>
            <person name="Nelson W."/>
            <person name="White O."/>
            <person name="Mason T."/>
            <person name="Tallon L."/>
            <person name="Gray J."/>
            <person name="Granger D."/>
            <person name="Tettelin H."/>
            <person name="Dong H."/>
            <person name="Galvin J."/>
            <person name="Duncan M."/>
            <person name="Dewhirst F."/>
            <person name="Fraser C."/>
        </authorList>
    </citation>
    <scope>NUCLEOTIDE SEQUENCE [LARGE SCALE GENOMIC DNA]</scope>
    <source>
        <strain evidence="2">ATCC BAA-308 / W83</strain>
    </source>
</reference>
<dbReference type="HOGENOM" id="CLU_2438308_0_0_10"/>
<organism evidence="1 2">
    <name type="scientific">Porphyromonas gingivalis (strain ATCC BAA-308 / W83)</name>
    <dbReference type="NCBI Taxonomy" id="242619"/>
    <lineage>
        <taxon>Bacteria</taxon>
        <taxon>Pseudomonadati</taxon>
        <taxon>Bacteroidota</taxon>
        <taxon>Bacteroidia</taxon>
        <taxon>Bacteroidales</taxon>
        <taxon>Porphyromonadaceae</taxon>
        <taxon>Porphyromonas</taxon>
    </lineage>
</organism>
<dbReference type="STRING" id="242619.PG_1152"/>